<evidence type="ECO:0000313" key="3">
    <source>
        <dbReference type="EMBL" id="RCN40713.1"/>
    </source>
</evidence>
<dbReference type="AlphaFoldDB" id="A0A368G8G7"/>
<proteinExistence type="predicted"/>
<dbReference type="GO" id="GO:0005847">
    <property type="term" value="C:mRNA cleavage and polyadenylation specificity factor complex"/>
    <property type="evidence" value="ECO:0007669"/>
    <property type="project" value="TreeGrafter"/>
</dbReference>
<dbReference type="InterPro" id="IPR051187">
    <property type="entry name" value="Pre-mRNA_3'-end_processing_reg"/>
</dbReference>
<feature type="region of interest" description="Disordered" evidence="2">
    <location>
        <begin position="652"/>
        <end position="707"/>
    </location>
</feature>
<dbReference type="PANTHER" id="PTHR13484">
    <property type="entry name" value="FIP1-LIKE 1 PROTEIN"/>
    <property type="match status" value="1"/>
</dbReference>
<feature type="compositionally biased region" description="Basic residues" evidence="2">
    <location>
        <begin position="20"/>
        <end position="30"/>
    </location>
</feature>
<feature type="compositionally biased region" description="Basic and acidic residues" evidence="2">
    <location>
        <begin position="1"/>
        <end position="19"/>
    </location>
</feature>
<gene>
    <name evidence="3" type="ORF">ANCCAN_13356</name>
</gene>
<evidence type="ECO:0000313" key="4">
    <source>
        <dbReference type="Proteomes" id="UP000252519"/>
    </source>
</evidence>
<sequence>MMIGRPGDRRGYISQPRERSPRRRSKRRHSRDSQEHDDRRRRMPPFDYSPMHPVDMQLSNCSDDADSRLFARNIGLEPYHGAMMDVRPPPGRDVHLPSMIHPDDRVREGIVFEYANYFEFLTNWLDETNKVLMRFNPSAQPMQIDDTITPTTRAEKARIILPAGVFDRNDLLHCDIVITGLPPCVFFGSGFGHRAMLAKGAAAKDLIDKCYRVGLITEALHASIGNHPFLKKKDLPQEDYGLAVDALIDLDKKMSATSWPWDIYSAREMEQDVLDRLKSVFSAVMRDIYFRDQTRGRSDFRDAPMNTNGSMSSALIESRKNTDFCRRCKLYGHTERECRSDYSDDRPRGRSRSPALPREPRAERHYERGRRSDRYDYSDIRSGPSHYTPDEIAQKIAQQREELLRREMMIRSPEAIDDELLPQTAYLPQPLIPLGGGPGTLVQSATQLVDPMLIQHQLRSREEDEYRAKREAEARRMEEEQRLKEKERELERRMQRELEEKKRALEEEIRKQVQMEERAKLQMELAQRHTQQQTLHGVDPSYPSFSSQHLNSSFMLPSLPSFAASGYANELSTGSYSSAPDFEMEEIKRLVKETEDKLLDLQRNAREAELSAIFQSRAFQTVAELGDNAYLLDRSQKQHLLCELKELLSHAGPRERERKARSRHRSHSRERSRRESSRHHRERTPHRRSRSPRRHGSYRRSKEREVYKEVRHQVGGITLRNLSPTEQRRLKVGDIVVAQDVKTGKWTTAHITKISSDRATLTIGNATWKKNLDELFKEVPEWSA</sequence>
<protein>
    <submittedName>
        <fullName evidence="3">Uncharacterized protein</fullName>
    </submittedName>
</protein>
<feature type="compositionally biased region" description="Basic and acidic residues" evidence="2">
    <location>
        <begin position="336"/>
        <end position="348"/>
    </location>
</feature>
<reference evidence="3 4" key="1">
    <citation type="submission" date="2014-10" db="EMBL/GenBank/DDBJ databases">
        <title>Draft genome of the hookworm Ancylostoma caninum.</title>
        <authorList>
            <person name="Mitreva M."/>
        </authorList>
    </citation>
    <scope>NUCLEOTIDE SEQUENCE [LARGE SCALE GENOMIC DNA]</scope>
    <source>
        <strain evidence="3 4">Baltimore</strain>
    </source>
</reference>
<keyword evidence="1" id="KW-0175">Coiled coil</keyword>
<feature type="compositionally biased region" description="Basic and acidic residues" evidence="2">
    <location>
        <begin position="31"/>
        <end position="40"/>
    </location>
</feature>
<evidence type="ECO:0000256" key="1">
    <source>
        <dbReference type="SAM" id="Coils"/>
    </source>
</evidence>
<comment type="caution">
    <text evidence="3">The sequence shown here is derived from an EMBL/GenBank/DDBJ whole genome shotgun (WGS) entry which is preliminary data.</text>
</comment>
<organism evidence="3 4">
    <name type="scientific">Ancylostoma caninum</name>
    <name type="common">Dog hookworm</name>
    <dbReference type="NCBI Taxonomy" id="29170"/>
    <lineage>
        <taxon>Eukaryota</taxon>
        <taxon>Metazoa</taxon>
        <taxon>Ecdysozoa</taxon>
        <taxon>Nematoda</taxon>
        <taxon>Chromadorea</taxon>
        <taxon>Rhabditida</taxon>
        <taxon>Rhabditina</taxon>
        <taxon>Rhabditomorpha</taxon>
        <taxon>Strongyloidea</taxon>
        <taxon>Ancylostomatidae</taxon>
        <taxon>Ancylostomatinae</taxon>
        <taxon>Ancylostoma</taxon>
    </lineage>
</organism>
<name>A0A368G8G7_ANCCA</name>
<dbReference type="OrthoDB" id="5877922at2759"/>
<feature type="region of interest" description="Disordered" evidence="2">
    <location>
        <begin position="336"/>
        <end position="389"/>
    </location>
</feature>
<feature type="compositionally biased region" description="Basic residues" evidence="2">
    <location>
        <begin position="659"/>
        <end position="699"/>
    </location>
</feature>
<dbReference type="Proteomes" id="UP000252519">
    <property type="component" value="Unassembled WGS sequence"/>
</dbReference>
<accession>A0A368G8G7</accession>
<dbReference type="PANTHER" id="PTHR13484:SF0">
    <property type="entry name" value="PRE-MRNA 3'-END-PROCESSING FACTOR FIP1"/>
    <property type="match status" value="1"/>
</dbReference>
<feature type="coiled-coil region" evidence="1">
    <location>
        <begin position="584"/>
        <end position="611"/>
    </location>
</feature>
<dbReference type="EMBL" id="JOJR01000272">
    <property type="protein sequence ID" value="RCN40713.1"/>
    <property type="molecule type" value="Genomic_DNA"/>
</dbReference>
<feature type="coiled-coil region" evidence="1">
    <location>
        <begin position="463"/>
        <end position="522"/>
    </location>
</feature>
<feature type="region of interest" description="Disordered" evidence="2">
    <location>
        <begin position="1"/>
        <end position="55"/>
    </location>
</feature>
<feature type="compositionally biased region" description="Basic and acidic residues" evidence="2">
    <location>
        <begin position="358"/>
        <end position="379"/>
    </location>
</feature>
<keyword evidence="4" id="KW-1185">Reference proteome</keyword>
<evidence type="ECO:0000256" key="2">
    <source>
        <dbReference type="SAM" id="MobiDB-lite"/>
    </source>
</evidence>